<name>A0ABT1CYU2_9PROT</name>
<sequence>MELTDATLQPIFGGTLPCTIGAYFFRAAGGGSGFWPVLDLANPSSSGTADRHSIAHWVSPPNTTFSRRNNSTPNVVPQVELVGPAHILAIYRYNGSSHTTSVRALWTSGVFAAAATVLSDTVAIAGLSRMTLGARYMGGSISNHANGQVGEVFGIDKLLSDEETARALNALWAKWIGA</sequence>
<dbReference type="EMBL" id="JAFIRR010000008">
    <property type="protein sequence ID" value="MCO6414828.1"/>
    <property type="molecule type" value="Genomic_DNA"/>
</dbReference>
<gene>
    <name evidence="1" type="ORF">JYK14_01360</name>
</gene>
<accession>A0ABT1CYU2</accession>
<evidence type="ECO:0000313" key="2">
    <source>
        <dbReference type="Proteomes" id="UP001523392"/>
    </source>
</evidence>
<proteinExistence type="predicted"/>
<comment type="caution">
    <text evidence="1">The sequence shown here is derived from an EMBL/GenBank/DDBJ whole genome shotgun (WGS) entry which is preliminary data.</text>
</comment>
<evidence type="ECO:0000313" key="1">
    <source>
        <dbReference type="EMBL" id="MCO6414828.1"/>
    </source>
</evidence>
<keyword evidence="2" id="KW-1185">Reference proteome</keyword>
<protein>
    <submittedName>
        <fullName evidence="1">Uncharacterized protein</fullName>
    </submittedName>
</protein>
<dbReference type="RefSeq" id="WP_252951415.1">
    <property type="nucleotide sequence ID" value="NZ_JAFIRR010000008.1"/>
</dbReference>
<organism evidence="1 2">
    <name type="scientific">Siccirubricoccus soli</name>
    <dbReference type="NCBI Taxonomy" id="2899147"/>
    <lineage>
        <taxon>Bacteria</taxon>
        <taxon>Pseudomonadati</taxon>
        <taxon>Pseudomonadota</taxon>
        <taxon>Alphaproteobacteria</taxon>
        <taxon>Acetobacterales</taxon>
        <taxon>Roseomonadaceae</taxon>
        <taxon>Siccirubricoccus</taxon>
    </lineage>
</organism>
<dbReference type="Proteomes" id="UP001523392">
    <property type="component" value="Unassembled WGS sequence"/>
</dbReference>
<reference evidence="1 2" key="1">
    <citation type="submission" date="2021-12" db="EMBL/GenBank/DDBJ databases">
        <title>Siccirubricoccus leaddurans sp. nov., a high concentration Zn2+ tolerance bacterium.</title>
        <authorList>
            <person name="Cao Y."/>
        </authorList>
    </citation>
    <scope>NUCLEOTIDE SEQUENCE [LARGE SCALE GENOMIC DNA]</scope>
    <source>
        <strain evidence="1 2">KC 17139</strain>
    </source>
</reference>